<evidence type="ECO:0000256" key="1">
    <source>
        <dbReference type="SAM" id="MobiDB-lite"/>
    </source>
</evidence>
<name>A0AAD7TX31_9APHY</name>
<keyword evidence="4" id="KW-1185">Reference proteome</keyword>
<protein>
    <recommendedName>
        <fullName evidence="2">DUF4100 domain-containing protein</fullName>
    </recommendedName>
</protein>
<feature type="region of interest" description="Disordered" evidence="1">
    <location>
        <begin position="71"/>
        <end position="164"/>
    </location>
</feature>
<evidence type="ECO:0000259" key="2">
    <source>
        <dbReference type="Pfam" id="PF13352"/>
    </source>
</evidence>
<proteinExistence type="predicted"/>
<gene>
    <name evidence="3" type="ORF">ONZ51_g3768</name>
</gene>
<dbReference type="Pfam" id="PF13352">
    <property type="entry name" value="DUF4100"/>
    <property type="match status" value="1"/>
</dbReference>
<dbReference type="AlphaFoldDB" id="A0AAD7TX31"/>
<evidence type="ECO:0000313" key="3">
    <source>
        <dbReference type="EMBL" id="KAJ8488094.1"/>
    </source>
</evidence>
<sequence>MADESFIQRRRDEPIATAVQRHRSTVQANFISFGPVVSEAEDETDSDEEGENGAFVFLVIRSDKVIKDARKTRFEGVFPPAKPDWAKDKSSDKGKGKAKPKPAEKMSGMQPVEIHQPTFDPSKDEDIIMEDNVKPTTAQEKSSGKKSQESAPKRQPMQSKVSQHVQPMNILDRILNTPLTMLVGEVIGTSGDITQCLQDVIKNRRQTVTETALKSLAATH</sequence>
<comment type="caution">
    <text evidence="3">The sequence shown here is derived from an EMBL/GenBank/DDBJ whole genome shotgun (WGS) entry which is preliminary data.</text>
</comment>
<dbReference type="InterPro" id="IPR025165">
    <property type="entry name" value="DUF4100"/>
</dbReference>
<feature type="compositionally biased region" description="Basic and acidic residues" evidence="1">
    <location>
        <begin position="142"/>
        <end position="152"/>
    </location>
</feature>
<feature type="domain" description="DUF4100" evidence="2">
    <location>
        <begin position="52"/>
        <end position="209"/>
    </location>
</feature>
<accession>A0AAD7TX31</accession>
<organism evidence="3 4">
    <name type="scientific">Trametes cubensis</name>
    <dbReference type="NCBI Taxonomy" id="1111947"/>
    <lineage>
        <taxon>Eukaryota</taxon>
        <taxon>Fungi</taxon>
        <taxon>Dikarya</taxon>
        <taxon>Basidiomycota</taxon>
        <taxon>Agaricomycotina</taxon>
        <taxon>Agaricomycetes</taxon>
        <taxon>Polyporales</taxon>
        <taxon>Polyporaceae</taxon>
        <taxon>Trametes</taxon>
    </lineage>
</organism>
<dbReference type="Proteomes" id="UP001215151">
    <property type="component" value="Unassembled WGS sequence"/>
</dbReference>
<reference evidence="3" key="1">
    <citation type="submission" date="2022-11" db="EMBL/GenBank/DDBJ databases">
        <title>Genome Sequence of Cubamyces cubensis.</title>
        <authorList>
            <person name="Buettner E."/>
        </authorList>
    </citation>
    <scope>NUCLEOTIDE SEQUENCE</scope>
    <source>
        <strain evidence="3">MPL-01</strain>
    </source>
</reference>
<evidence type="ECO:0000313" key="4">
    <source>
        <dbReference type="Proteomes" id="UP001215151"/>
    </source>
</evidence>
<feature type="compositionally biased region" description="Basic and acidic residues" evidence="1">
    <location>
        <begin position="84"/>
        <end position="95"/>
    </location>
</feature>
<dbReference type="EMBL" id="JAPEVG010000068">
    <property type="protein sequence ID" value="KAJ8488094.1"/>
    <property type="molecule type" value="Genomic_DNA"/>
</dbReference>